<feature type="domain" description="AB hydrolase-1" evidence="1">
    <location>
        <begin position="22"/>
        <end position="228"/>
    </location>
</feature>
<dbReference type="InterPro" id="IPR050471">
    <property type="entry name" value="AB_hydrolase"/>
</dbReference>
<evidence type="ECO:0000313" key="3">
    <source>
        <dbReference type="Proteomes" id="UP000265614"/>
    </source>
</evidence>
<proteinExistence type="predicted"/>
<reference evidence="2 3" key="1">
    <citation type="submission" date="2018-09" db="EMBL/GenBank/DDBJ databases">
        <title>YIM 75000 draft genome.</title>
        <authorList>
            <person name="Tang S."/>
            <person name="Feng Y."/>
        </authorList>
    </citation>
    <scope>NUCLEOTIDE SEQUENCE [LARGE SCALE GENOMIC DNA]</scope>
    <source>
        <strain evidence="2 3">YIM 75000</strain>
    </source>
</reference>
<accession>A0A3A3YVV9</accession>
<dbReference type="EMBL" id="QZEZ01000007">
    <property type="protein sequence ID" value="RJK94364.1"/>
    <property type="molecule type" value="Genomic_DNA"/>
</dbReference>
<dbReference type="Gene3D" id="3.40.50.1820">
    <property type="entry name" value="alpha/beta hydrolase"/>
    <property type="match status" value="1"/>
</dbReference>
<keyword evidence="2" id="KW-0378">Hydrolase</keyword>
<protein>
    <submittedName>
        <fullName evidence="2">Alpha/beta hydrolase</fullName>
    </submittedName>
</protein>
<dbReference type="OrthoDB" id="27092at2"/>
<dbReference type="InterPro" id="IPR000073">
    <property type="entry name" value="AB_hydrolase_1"/>
</dbReference>
<dbReference type="PANTHER" id="PTHR43433">
    <property type="entry name" value="HYDROLASE, ALPHA/BETA FOLD FAMILY PROTEIN"/>
    <property type="match status" value="1"/>
</dbReference>
<evidence type="ECO:0000259" key="1">
    <source>
        <dbReference type="Pfam" id="PF12697"/>
    </source>
</evidence>
<comment type="caution">
    <text evidence="2">The sequence shown here is derived from an EMBL/GenBank/DDBJ whole genome shotgun (WGS) entry which is preliminary data.</text>
</comment>
<name>A0A3A3YVV9_9ACTN</name>
<dbReference type="SUPFAM" id="SSF53474">
    <property type="entry name" value="alpha/beta-Hydrolases"/>
    <property type="match status" value="1"/>
</dbReference>
<gene>
    <name evidence="2" type="ORF">D5H78_15105</name>
</gene>
<dbReference type="InterPro" id="IPR029058">
    <property type="entry name" value="AB_hydrolase_fold"/>
</dbReference>
<dbReference type="Pfam" id="PF12697">
    <property type="entry name" value="Abhydrolase_6"/>
    <property type="match status" value="1"/>
</dbReference>
<keyword evidence="3" id="KW-1185">Reference proteome</keyword>
<dbReference type="PANTHER" id="PTHR43433:SF5">
    <property type="entry name" value="AB HYDROLASE-1 DOMAIN-CONTAINING PROTEIN"/>
    <property type="match status" value="1"/>
</dbReference>
<sequence>MSGPRGLRARVAGQPVPGVPGVVLVPGLGLPGYLRRLVPLLAAWTRVTVLDVPGFGRPGPLVCAPTVPAMAATVAEWLRSRPGPVLLAGHSTGAQAALRAAVEVPAPLAGLVLVGPTFAPGCRTVPGLLRAVPGSYARDAPSQVPYALPDLARARARLVPMVLSAMADRPEELVPRVGVPLVAAAGAGDRFCPRPWLEQLAALAPRGRAATLPGSHNVPYTHAGSVAALLREVTAPSAPR</sequence>
<dbReference type="AlphaFoldDB" id="A0A3A3YVV9"/>
<evidence type="ECO:0000313" key="2">
    <source>
        <dbReference type="EMBL" id="RJK94364.1"/>
    </source>
</evidence>
<dbReference type="Proteomes" id="UP000265614">
    <property type="component" value="Unassembled WGS sequence"/>
</dbReference>
<organism evidence="2 3">
    <name type="scientific">Vallicoccus soli</name>
    <dbReference type="NCBI Taxonomy" id="2339232"/>
    <lineage>
        <taxon>Bacteria</taxon>
        <taxon>Bacillati</taxon>
        <taxon>Actinomycetota</taxon>
        <taxon>Actinomycetes</taxon>
        <taxon>Motilibacterales</taxon>
        <taxon>Vallicoccaceae</taxon>
        <taxon>Vallicoccus</taxon>
    </lineage>
</organism>
<dbReference type="GO" id="GO:0016787">
    <property type="term" value="F:hydrolase activity"/>
    <property type="evidence" value="ECO:0007669"/>
    <property type="project" value="UniProtKB-KW"/>
</dbReference>